<evidence type="ECO:0000259" key="2">
    <source>
        <dbReference type="Pfam" id="PF06283"/>
    </source>
</evidence>
<evidence type="ECO:0000313" key="3">
    <source>
        <dbReference type="EMBL" id="MFC5412066.1"/>
    </source>
</evidence>
<dbReference type="PANTHER" id="PTHR40469:SF2">
    <property type="entry name" value="GALACTOSE-BINDING DOMAIN-LIKE SUPERFAMILY PROTEIN"/>
    <property type="match status" value="1"/>
</dbReference>
<protein>
    <submittedName>
        <fullName evidence="3">ThuA domain-containing protein</fullName>
    </submittedName>
</protein>
<accession>A0ABW0II22</accession>
<comment type="caution">
    <text evidence="3">The sequence shown here is derived from an EMBL/GenBank/DDBJ whole genome shotgun (WGS) entry which is preliminary data.</text>
</comment>
<keyword evidence="1" id="KW-0732">Signal</keyword>
<dbReference type="PANTHER" id="PTHR40469">
    <property type="entry name" value="SECRETED GLYCOSYL HYDROLASE"/>
    <property type="match status" value="1"/>
</dbReference>
<feature type="signal peptide" evidence="1">
    <location>
        <begin position="1"/>
        <end position="25"/>
    </location>
</feature>
<dbReference type="InterPro" id="IPR029062">
    <property type="entry name" value="Class_I_gatase-like"/>
</dbReference>
<evidence type="ECO:0000313" key="4">
    <source>
        <dbReference type="Proteomes" id="UP001596106"/>
    </source>
</evidence>
<dbReference type="SUPFAM" id="SSF52317">
    <property type="entry name" value="Class I glutamine amidotransferase-like"/>
    <property type="match status" value="1"/>
</dbReference>
<gene>
    <name evidence="3" type="ORF">ACFPMF_22265</name>
</gene>
<dbReference type="EMBL" id="JBHSMA010000010">
    <property type="protein sequence ID" value="MFC5412066.1"/>
    <property type="molecule type" value="Genomic_DNA"/>
</dbReference>
<evidence type="ECO:0000256" key="1">
    <source>
        <dbReference type="SAM" id="SignalP"/>
    </source>
</evidence>
<feature type="domain" description="ThuA-like" evidence="2">
    <location>
        <begin position="34"/>
        <end position="258"/>
    </location>
</feature>
<feature type="chain" id="PRO_5047107348" evidence="1">
    <location>
        <begin position="26"/>
        <end position="272"/>
    </location>
</feature>
<organism evidence="3 4">
    <name type="scientific">Larkinella bovis</name>
    <dbReference type="NCBI Taxonomy" id="683041"/>
    <lineage>
        <taxon>Bacteria</taxon>
        <taxon>Pseudomonadati</taxon>
        <taxon>Bacteroidota</taxon>
        <taxon>Cytophagia</taxon>
        <taxon>Cytophagales</taxon>
        <taxon>Spirosomataceae</taxon>
        <taxon>Larkinella</taxon>
    </lineage>
</organism>
<keyword evidence="4" id="KW-1185">Reference proteome</keyword>
<dbReference type="Proteomes" id="UP001596106">
    <property type="component" value="Unassembled WGS sequence"/>
</dbReference>
<dbReference type="Pfam" id="PF06283">
    <property type="entry name" value="ThuA"/>
    <property type="match status" value="1"/>
</dbReference>
<sequence length="272" mass="30566">MKTNPLFSVLIGWVLLLGLANPATAQPKKPAFRVVAIAEKEGGVHAPFVAAAKEWLQKAAAENHFTIDYIETTDPVNDTFLANYQVFLQLNYPPYRWTETAKTAFIKYLETGQGGGWVGLHHASLLGEFDGYAIWPWFSGFMGGIRFKNYIPGFAKATVNVEAKAHPVLKGLPISFEIEKEEWYTYDKNPRPNVRVLATVDESTYVPDSPTKMGGDHPVIWSNERMKARNVYIFMGHHPDLFKNEAYKTLLLNAIRWASDHNADPSSSSHSH</sequence>
<name>A0ABW0II22_9BACT</name>
<dbReference type="InterPro" id="IPR029010">
    <property type="entry name" value="ThuA-like"/>
</dbReference>
<reference evidence="4" key="1">
    <citation type="journal article" date="2019" name="Int. J. Syst. Evol. Microbiol.">
        <title>The Global Catalogue of Microorganisms (GCM) 10K type strain sequencing project: providing services to taxonomists for standard genome sequencing and annotation.</title>
        <authorList>
            <consortium name="The Broad Institute Genomics Platform"/>
            <consortium name="The Broad Institute Genome Sequencing Center for Infectious Disease"/>
            <person name="Wu L."/>
            <person name="Ma J."/>
        </authorList>
    </citation>
    <scope>NUCLEOTIDE SEQUENCE [LARGE SCALE GENOMIC DNA]</scope>
    <source>
        <strain evidence="4">CCUG 55250</strain>
    </source>
</reference>
<dbReference type="Gene3D" id="3.40.50.880">
    <property type="match status" value="1"/>
</dbReference>
<dbReference type="RefSeq" id="WP_379849206.1">
    <property type="nucleotide sequence ID" value="NZ_JBHSMA010000010.1"/>
</dbReference>
<proteinExistence type="predicted"/>